<accession>A0A7J9JZ18</accession>
<proteinExistence type="predicted"/>
<keyword evidence="2" id="KW-1185">Reference proteome</keyword>
<dbReference type="Proteomes" id="UP000593575">
    <property type="component" value="Unassembled WGS sequence"/>
</dbReference>
<organism evidence="1 2">
    <name type="scientific">Gossypium armourianum</name>
    <dbReference type="NCBI Taxonomy" id="34283"/>
    <lineage>
        <taxon>Eukaryota</taxon>
        <taxon>Viridiplantae</taxon>
        <taxon>Streptophyta</taxon>
        <taxon>Embryophyta</taxon>
        <taxon>Tracheophyta</taxon>
        <taxon>Spermatophyta</taxon>
        <taxon>Magnoliopsida</taxon>
        <taxon>eudicotyledons</taxon>
        <taxon>Gunneridae</taxon>
        <taxon>Pentapetalae</taxon>
        <taxon>rosids</taxon>
        <taxon>malvids</taxon>
        <taxon>Malvales</taxon>
        <taxon>Malvaceae</taxon>
        <taxon>Malvoideae</taxon>
        <taxon>Gossypium</taxon>
    </lineage>
</organism>
<feature type="non-terminal residue" evidence="1">
    <location>
        <position position="52"/>
    </location>
</feature>
<dbReference type="AlphaFoldDB" id="A0A7J9JZ18"/>
<comment type="caution">
    <text evidence="1">The sequence shown here is derived from an EMBL/GenBank/DDBJ whole genome shotgun (WGS) entry which is preliminary data.</text>
</comment>
<evidence type="ECO:0000313" key="2">
    <source>
        <dbReference type="Proteomes" id="UP000593575"/>
    </source>
</evidence>
<protein>
    <submittedName>
        <fullName evidence="1">Uncharacterized protein</fullName>
    </submittedName>
</protein>
<dbReference type="EMBL" id="JABFAE010000010">
    <property type="protein sequence ID" value="MBA0839427.1"/>
    <property type="molecule type" value="Genomic_DNA"/>
</dbReference>
<gene>
    <name evidence="1" type="ORF">Goarm_005151</name>
</gene>
<reference evidence="1 2" key="1">
    <citation type="journal article" date="2019" name="Genome Biol. Evol.">
        <title>Insights into the evolution of the New World diploid cottons (Gossypium, subgenus Houzingenia) based on genome sequencing.</title>
        <authorList>
            <person name="Grover C.E."/>
            <person name="Arick M.A. 2nd"/>
            <person name="Thrash A."/>
            <person name="Conover J.L."/>
            <person name="Sanders W.S."/>
            <person name="Peterson D.G."/>
            <person name="Frelichowski J.E."/>
            <person name="Scheffler J.A."/>
            <person name="Scheffler B.E."/>
            <person name="Wendel J.F."/>
        </authorList>
    </citation>
    <scope>NUCLEOTIDE SEQUENCE [LARGE SCALE GENOMIC DNA]</scope>
    <source>
        <strain evidence="1">6</strain>
        <tissue evidence="1">Leaf</tissue>
    </source>
</reference>
<evidence type="ECO:0000313" key="1">
    <source>
        <dbReference type="EMBL" id="MBA0839427.1"/>
    </source>
</evidence>
<name>A0A7J9JZ18_9ROSI</name>
<sequence>MIAREAVGKLFFLPNPITIWVSNTFAVGDANTSTFTILSKWLIVLTPTTRSP</sequence>